<proteinExistence type="predicted"/>
<gene>
    <name evidence="6" type="ORF">MFFC18_35240</name>
</gene>
<keyword evidence="2 6" id="KW-0378">Hydrolase</keyword>
<dbReference type="EC" id="3.1.6.1" evidence="6"/>
<dbReference type="GO" id="GO:0005737">
    <property type="term" value="C:cytoplasm"/>
    <property type="evidence" value="ECO:0007669"/>
    <property type="project" value="TreeGrafter"/>
</dbReference>
<feature type="region of interest" description="Disordered" evidence="3">
    <location>
        <begin position="493"/>
        <end position="512"/>
    </location>
</feature>
<evidence type="ECO:0000256" key="1">
    <source>
        <dbReference type="ARBA" id="ARBA00022723"/>
    </source>
</evidence>
<dbReference type="Proteomes" id="UP000322214">
    <property type="component" value="Chromosome"/>
</dbReference>
<dbReference type="InterPro" id="IPR000917">
    <property type="entry name" value="Sulfatase_N"/>
</dbReference>
<keyword evidence="4" id="KW-0732">Signal</keyword>
<dbReference type="RefSeq" id="WP_084417398.1">
    <property type="nucleotide sequence ID" value="NZ_CP042912.1"/>
</dbReference>
<evidence type="ECO:0000256" key="3">
    <source>
        <dbReference type="SAM" id="MobiDB-lite"/>
    </source>
</evidence>
<dbReference type="InterPro" id="IPR017850">
    <property type="entry name" value="Alkaline_phosphatase_core_sf"/>
</dbReference>
<dbReference type="CDD" id="cd16031">
    <property type="entry name" value="G6S_like"/>
    <property type="match status" value="1"/>
</dbReference>
<protein>
    <submittedName>
        <fullName evidence="6">Arylsulfatase</fullName>
        <ecNumber evidence="6">3.1.6.1</ecNumber>
    </submittedName>
</protein>
<reference evidence="6 7" key="1">
    <citation type="submission" date="2019-08" db="EMBL/GenBank/DDBJ databases">
        <title>Deep-cultivation of Planctomycetes and their phenomic and genomic characterization uncovers novel biology.</title>
        <authorList>
            <person name="Wiegand S."/>
            <person name="Jogler M."/>
            <person name="Boedeker C."/>
            <person name="Pinto D."/>
            <person name="Vollmers J."/>
            <person name="Rivas-Marin E."/>
            <person name="Kohn T."/>
            <person name="Peeters S.H."/>
            <person name="Heuer A."/>
            <person name="Rast P."/>
            <person name="Oberbeckmann S."/>
            <person name="Bunk B."/>
            <person name="Jeske O."/>
            <person name="Meyerdierks A."/>
            <person name="Storesund J.E."/>
            <person name="Kallscheuer N."/>
            <person name="Luecker S."/>
            <person name="Lage O.M."/>
            <person name="Pohl T."/>
            <person name="Merkel B.J."/>
            <person name="Hornburger P."/>
            <person name="Mueller R.-W."/>
            <person name="Bruemmer F."/>
            <person name="Labrenz M."/>
            <person name="Spormann A.M."/>
            <person name="Op den Camp H."/>
            <person name="Overmann J."/>
            <person name="Amann R."/>
            <person name="Jetten M.S.M."/>
            <person name="Mascher T."/>
            <person name="Medema M.H."/>
            <person name="Devos D.P."/>
            <person name="Kaster A.-K."/>
            <person name="Ovreas L."/>
            <person name="Rohde M."/>
            <person name="Galperin M.Y."/>
            <person name="Jogler C."/>
        </authorList>
    </citation>
    <scope>NUCLEOTIDE SEQUENCE [LARGE SCALE GENOMIC DNA]</scope>
    <source>
        <strain evidence="6 7">FC18</strain>
    </source>
</reference>
<evidence type="ECO:0000313" key="6">
    <source>
        <dbReference type="EMBL" id="QEG23623.1"/>
    </source>
</evidence>
<feature type="chain" id="PRO_5022792243" evidence="4">
    <location>
        <begin position="26"/>
        <end position="512"/>
    </location>
</feature>
<keyword evidence="7" id="KW-1185">Reference proteome</keyword>
<organism evidence="6 7">
    <name type="scientific">Mariniblastus fucicola</name>
    <dbReference type="NCBI Taxonomy" id="980251"/>
    <lineage>
        <taxon>Bacteria</taxon>
        <taxon>Pseudomonadati</taxon>
        <taxon>Planctomycetota</taxon>
        <taxon>Planctomycetia</taxon>
        <taxon>Pirellulales</taxon>
        <taxon>Pirellulaceae</taxon>
        <taxon>Mariniblastus</taxon>
    </lineage>
</organism>
<dbReference type="EMBL" id="CP042912">
    <property type="protein sequence ID" value="QEG23623.1"/>
    <property type="molecule type" value="Genomic_DNA"/>
</dbReference>
<dbReference type="SUPFAM" id="SSF53649">
    <property type="entry name" value="Alkaline phosphatase-like"/>
    <property type="match status" value="1"/>
</dbReference>
<dbReference type="OrthoDB" id="237120at2"/>
<dbReference type="GO" id="GO:0004065">
    <property type="term" value="F:arylsulfatase activity"/>
    <property type="evidence" value="ECO:0007669"/>
    <property type="project" value="UniProtKB-EC"/>
</dbReference>
<dbReference type="GO" id="GO:0046872">
    <property type="term" value="F:metal ion binding"/>
    <property type="evidence" value="ECO:0007669"/>
    <property type="project" value="UniProtKB-KW"/>
</dbReference>
<evidence type="ECO:0000256" key="2">
    <source>
        <dbReference type="ARBA" id="ARBA00022801"/>
    </source>
</evidence>
<sequence precursor="true">MLNRKRTVFFCILILLTIFRLPAFADERPNIVFLMTDDQSTYSLGCYGNSDVKTPNLDRLAAAGVVFDRHYANTAICMASRATVMTGLYEYRTGCNFTHGSMLESTWKRSYPVLLRDAGYRTAFAGKFGFETKANPDDKDNLPLPSDDFDMWGGGPGQTNYATKHNESMKSYAKEFPHSTLSYGAFGRDFINQSAKLNQPFCLSISFKAPHKPARPDRRFDHVYKDATFRKPLNYGREAGAHFSPQSKTDRQYERFHSWKYADRYDEVMATYHQQIHGVDAAVGMIVKALEASGAAENTVIIFTSDNGFLCGSHGYGSKVLPYEEASHVPLIMFDPREENSGKQLRCDALSGLIDIAPTILDLASIEIPEPVDGASLVSLYRDPKSSIHDDITLTNVWGHPATHSLSVVTRDKKYIYWAYAGGGMQAAEELYDLGSDSLEMQNVAKRSGYESTMNEMRQRYDQHVRAWKSDAVPFHNYQQYGTIFDRHLDWDSKKDLYPNKKPAKKPQQKPN</sequence>
<keyword evidence="1" id="KW-0479">Metal-binding</keyword>
<dbReference type="STRING" id="980251.GCA_001642875_04429"/>
<evidence type="ECO:0000259" key="5">
    <source>
        <dbReference type="Pfam" id="PF00884"/>
    </source>
</evidence>
<accession>A0A5B9PMT4</accession>
<feature type="compositionally biased region" description="Basic residues" evidence="3">
    <location>
        <begin position="502"/>
        <end position="512"/>
    </location>
</feature>
<evidence type="ECO:0000256" key="4">
    <source>
        <dbReference type="SAM" id="SignalP"/>
    </source>
</evidence>
<dbReference type="Gene3D" id="3.40.720.10">
    <property type="entry name" value="Alkaline Phosphatase, subunit A"/>
    <property type="match status" value="1"/>
</dbReference>
<feature type="signal peptide" evidence="4">
    <location>
        <begin position="1"/>
        <end position="25"/>
    </location>
</feature>
<evidence type="ECO:0000313" key="7">
    <source>
        <dbReference type="Proteomes" id="UP000322214"/>
    </source>
</evidence>
<dbReference type="AlphaFoldDB" id="A0A5B9PMT4"/>
<dbReference type="KEGG" id="mff:MFFC18_35240"/>
<dbReference type="PANTHER" id="PTHR45953:SF1">
    <property type="entry name" value="IDURONATE 2-SULFATASE"/>
    <property type="match status" value="1"/>
</dbReference>
<name>A0A5B9PMT4_9BACT</name>
<dbReference type="PANTHER" id="PTHR45953">
    <property type="entry name" value="IDURONATE 2-SULFATASE"/>
    <property type="match status" value="1"/>
</dbReference>
<feature type="domain" description="Sulfatase N-terminal" evidence="5">
    <location>
        <begin position="29"/>
        <end position="365"/>
    </location>
</feature>
<dbReference type="Pfam" id="PF00884">
    <property type="entry name" value="Sulfatase"/>
    <property type="match status" value="1"/>
</dbReference>
<dbReference type="GO" id="GO:0004423">
    <property type="term" value="F:iduronate-2-sulfatase activity"/>
    <property type="evidence" value="ECO:0007669"/>
    <property type="project" value="TreeGrafter"/>
</dbReference>